<evidence type="ECO:0000256" key="2">
    <source>
        <dbReference type="ARBA" id="ARBA00022630"/>
    </source>
</evidence>
<dbReference type="PRINTS" id="PR00368">
    <property type="entry name" value="FADPNR"/>
</dbReference>
<evidence type="ECO:0000256" key="3">
    <source>
        <dbReference type="ARBA" id="ARBA00023002"/>
    </source>
</evidence>
<accession>A0AAW0Q5N9</accession>
<reference evidence="6 7" key="1">
    <citation type="submission" date="2023-01" db="EMBL/GenBank/DDBJ databases">
        <title>Analysis of 21 Apiospora genomes using comparative genomics revels a genus with tremendous synthesis potential of carbohydrate active enzymes and secondary metabolites.</title>
        <authorList>
            <person name="Sorensen T."/>
        </authorList>
    </citation>
    <scope>NUCLEOTIDE SEQUENCE [LARGE SCALE GENOMIC DNA]</scope>
    <source>
        <strain evidence="6 7">CBS 117206</strain>
    </source>
</reference>
<protein>
    <recommendedName>
        <fullName evidence="5">FAD/NAD(P)-binding domain-containing protein</fullName>
    </recommendedName>
</protein>
<dbReference type="EMBL" id="JAQQWP010000013">
    <property type="protein sequence ID" value="KAK8092509.1"/>
    <property type="molecule type" value="Genomic_DNA"/>
</dbReference>
<evidence type="ECO:0000256" key="4">
    <source>
        <dbReference type="SAM" id="MobiDB-lite"/>
    </source>
</evidence>
<dbReference type="GO" id="GO:0097237">
    <property type="term" value="P:cellular response to toxic substance"/>
    <property type="evidence" value="ECO:0007669"/>
    <property type="project" value="UniProtKB-ARBA"/>
</dbReference>
<evidence type="ECO:0000256" key="1">
    <source>
        <dbReference type="ARBA" id="ARBA00009333"/>
    </source>
</evidence>
<name>A0AAW0Q5N9_9PEZI</name>
<keyword evidence="2" id="KW-0285">Flavoprotein</keyword>
<sequence>MAAPLVETSDVLILGAGPAGLSAAAGLARLLHTAVVFSTARFRNERARHMHAVPGWDHGDPAAFRAATRAQLLARYATVRFEDREIVRVSKIAAAATGPPLFEAVGADGAAFRGRRVVVASGVRDVMPPDIPGFAELWGYSIFHCLFCHGFEERGRPSAGLLVTGPMANPTMAPAVARMAGRLADRVTVYTNGDAEFGAAMRELLKSTTKYRIEDRKIVSLAKDPDSTPVATPFTTTTTSAAMKQDNTSSSSSASHGLLVTLEDGTVTREAFLAHAPATEQAGPFAAQLGLELEPQGGGGFIKVAAPFPATSVEGVFAAGDCATALRSVPAAMYMGATAAAGVVHSLEAEDDVREEGGGAGGQRDGLKKNGMKVVLASIGS</sequence>
<proteinExistence type="inferred from homology"/>
<evidence type="ECO:0000313" key="7">
    <source>
        <dbReference type="Proteomes" id="UP001392437"/>
    </source>
</evidence>
<evidence type="ECO:0000313" key="6">
    <source>
        <dbReference type="EMBL" id="KAK8092509.1"/>
    </source>
</evidence>
<dbReference type="AlphaFoldDB" id="A0AAW0Q5N9"/>
<dbReference type="Proteomes" id="UP001392437">
    <property type="component" value="Unassembled WGS sequence"/>
</dbReference>
<evidence type="ECO:0000259" key="5">
    <source>
        <dbReference type="Pfam" id="PF07992"/>
    </source>
</evidence>
<comment type="similarity">
    <text evidence="1">Belongs to the class-II pyridine nucleotide-disulfide oxidoreductase family.</text>
</comment>
<dbReference type="Gene3D" id="3.50.50.60">
    <property type="entry name" value="FAD/NAD(P)-binding domain"/>
    <property type="match status" value="2"/>
</dbReference>
<dbReference type="SUPFAM" id="SSF51905">
    <property type="entry name" value="FAD/NAD(P)-binding domain"/>
    <property type="match status" value="1"/>
</dbReference>
<dbReference type="InterPro" id="IPR050097">
    <property type="entry name" value="Ferredoxin-NADP_redctase_2"/>
</dbReference>
<dbReference type="Pfam" id="PF07992">
    <property type="entry name" value="Pyr_redox_2"/>
    <property type="match status" value="1"/>
</dbReference>
<feature type="domain" description="FAD/NAD(P)-binding" evidence="5">
    <location>
        <begin position="10"/>
        <end position="165"/>
    </location>
</feature>
<feature type="region of interest" description="Disordered" evidence="4">
    <location>
        <begin position="224"/>
        <end position="255"/>
    </location>
</feature>
<dbReference type="PANTHER" id="PTHR48105">
    <property type="entry name" value="THIOREDOXIN REDUCTASE 1-RELATED-RELATED"/>
    <property type="match status" value="1"/>
</dbReference>
<dbReference type="PRINTS" id="PR00469">
    <property type="entry name" value="PNDRDTASEII"/>
</dbReference>
<dbReference type="InterPro" id="IPR023753">
    <property type="entry name" value="FAD/NAD-binding_dom"/>
</dbReference>
<organism evidence="6 7">
    <name type="scientific">Apiospora kogelbergensis</name>
    <dbReference type="NCBI Taxonomy" id="1337665"/>
    <lineage>
        <taxon>Eukaryota</taxon>
        <taxon>Fungi</taxon>
        <taxon>Dikarya</taxon>
        <taxon>Ascomycota</taxon>
        <taxon>Pezizomycotina</taxon>
        <taxon>Sordariomycetes</taxon>
        <taxon>Xylariomycetidae</taxon>
        <taxon>Amphisphaeriales</taxon>
        <taxon>Apiosporaceae</taxon>
        <taxon>Apiospora</taxon>
    </lineage>
</organism>
<dbReference type="GO" id="GO:0016491">
    <property type="term" value="F:oxidoreductase activity"/>
    <property type="evidence" value="ECO:0007669"/>
    <property type="project" value="UniProtKB-KW"/>
</dbReference>
<keyword evidence="7" id="KW-1185">Reference proteome</keyword>
<dbReference type="InterPro" id="IPR036188">
    <property type="entry name" value="FAD/NAD-bd_sf"/>
</dbReference>
<keyword evidence="3" id="KW-0560">Oxidoreductase</keyword>
<comment type="caution">
    <text evidence="6">The sequence shown here is derived from an EMBL/GenBank/DDBJ whole genome shotgun (WGS) entry which is preliminary data.</text>
</comment>
<gene>
    <name evidence="6" type="ORF">PG999_014708</name>
</gene>
<feature type="compositionally biased region" description="Low complexity" evidence="4">
    <location>
        <begin position="227"/>
        <end position="242"/>
    </location>
</feature>